<dbReference type="EMBL" id="FN668691">
    <property type="protein sequence ID" value="CBK25432.2"/>
    <property type="molecule type" value="Genomic_DNA"/>
</dbReference>
<dbReference type="Proteomes" id="UP000008312">
    <property type="component" value="Unassembled WGS sequence"/>
</dbReference>
<sequence>MAYKILFGRVFLRGTDSQLIVKDEQTNSHVTLLLSTKEEVEQWRSKIEEGKMQFGMGFQNLPVKPERRDLILERDKQLLDLVGVEGRSDG</sequence>
<accession>D8MBJ3</accession>
<gene>
    <name evidence="1" type="ORF">GSBLH_T00005033001</name>
</gene>
<dbReference type="RefSeq" id="XP_012899480.1">
    <property type="nucleotide sequence ID" value="XM_013044026.1"/>
</dbReference>
<name>D8MBJ3_BLAHO</name>
<evidence type="ECO:0000313" key="2">
    <source>
        <dbReference type="Proteomes" id="UP000008312"/>
    </source>
</evidence>
<proteinExistence type="predicted"/>
<keyword evidence="2" id="KW-1185">Reference proteome</keyword>
<dbReference type="AlphaFoldDB" id="D8MBJ3"/>
<dbReference type="GeneID" id="24922016"/>
<organism evidence="1">
    <name type="scientific">Blastocystis hominis</name>
    <dbReference type="NCBI Taxonomy" id="12968"/>
    <lineage>
        <taxon>Eukaryota</taxon>
        <taxon>Sar</taxon>
        <taxon>Stramenopiles</taxon>
        <taxon>Bigyra</taxon>
        <taxon>Opalozoa</taxon>
        <taxon>Opalinata</taxon>
        <taxon>Blastocystidae</taxon>
        <taxon>Blastocystis</taxon>
    </lineage>
</organism>
<evidence type="ECO:0000313" key="1">
    <source>
        <dbReference type="EMBL" id="CBK25432.2"/>
    </source>
</evidence>
<protein>
    <submittedName>
        <fullName evidence="1">Uncharacterized protein</fullName>
    </submittedName>
</protein>
<reference evidence="1" key="1">
    <citation type="submission" date="2010-02" db="EMBL/GenBank/DDBJ databases">
        <title>Sequencing and annotation of the Blastocystis hominis genome.</title>
        <authorList>
            <person name="Wincker P."/>
        </authorList>
    </citation>
    <scope>NUCLEOTIDE SEQUENCE</scope>
    <source>
        <strain evidence="1">Singapore isolate B</strain>
    </source>
</reference>
<dbReference type="InParanoid" id="D8MBJ3"/>